<organism evidence="6 7">
    <name type="scientific">Apteryx mantelli</name>
    <name type="common">North Island brown kiwi</name>
    <dbReference type="NCBI Taxonomy" id="2696672"/>
    <lineage>
        <taxon>Eukaryota</taxon>
        <taxon>Metazoa</taxon>
        <taxon>Chordata</taxon>
        <taxon>Craniata</taxon>
        <taxon>Vertebrata</taxon>
        <taxon>Euteleostomi</taxon>
        <taxon>Archelosauria</taxon>
        <taxon>Archosauria</taxon>
        <taxon>Dinosauria</taxon>
        <taxon>Saurischia</taxon>
        <taxon>Theropoda</taxon>
        <taxon>Coelurosauria</taxon>
        <taxon>Aves</taxon>
        <taxon>Palaeognathae</taxon>
        <taxon>Apterygiformes</taxon>
        <taxon>Apterygidae</taxon>
        <taxon>Apteryx</taxon>
    </lineage>
</organism>
<dbReference type="PROSITE" id="PS50835">
    <property type="entry name" value="IG_LIKE"/>
    <property type="match status" value="2"/>
</dbReference>
<keyword evidence="1" id="KW-0393">Immunoglobulin domain</keyword>
<feature type="compositionally biased region" description="Basic and acidic residues" evidence="2">
    <location>
        <begin position="342"/>
        <end position="355"/>
    </location>
</feature>
<sequence length="369" mass="41394">MPAFSGERFVRLLLLLSLRLPGGSPADLPMTTEDASQTQGNLTQMPTRLNESSTEPMTTTRIVNRQTRESISDHSPVGHGVSTPGPDLTTQDFKQAIEEKASNFTYVEYEILLSGVSGTSKEKNITLDNPAKVELSCRLASKYPHLNIVQVAWKRGNETIKHINKTENSWSIQLTVTDENELGSYSCTLKGEEEFKAVFHLQVPKIEGKEKPIISYDGDSVVMICKSSSYTPIAWTWYLTNGSEQIAINDSLMSDKYVIDRVPANTTHLKILKLTKKDDGAYWCEAVFKLGKSKGKLKLKVLTFMVPLKPFLVILAEVIILVAIVFLYEVYSKKKEKHAEDEKEFEQAEQLKSEESNGVESSSTRHRKV</sequence>
<evidence type="ECO:0000259" key="5">
    <source>
        <dbReference type="PROSITE" id="PS50835"/>
    </source>
</evidence>
<feature type="region of interest" description="Disordered" evidence="2">
    <location>
        <begin position="342"/>
        <end position="369"/>
    </location>
</feature>
<dbReference type="InterPro" id="IPR036179">
    <property type="entry name" value="Ig-like_dom_sf"/>
</dbReference>
<feature type="domain" description="Ig-like" evidence="5">
    <location>
        <begin position="204"/>
        <end position="303"/>
    </location>
</feature>
<keyword evidence="3" id="KW-1133">Transmembrane helix</keyword>
<dbReference type="InterPro" id="IPR003599">
    <property type="entry name" value="Ig_sub"/>
</dbReference>
<dbReference type="Pfam" id="PF13927">
    <property type="entry name" value="Ig_3"/>
    <property type="match status" value="1"/>
</dbReference>
<dbReference type="GeneID" id="106496019"/>
<feature type="domain" description="Ig-like" evidence="5">
    <location>
        <begin position="86"/>
        <end position="199"/>
    </location>
</feature>
<protein>
    <submittedName>
        <fullName evidence="7">Embigin</fullName>
    </submittedName>
</protein>
<keyword evidence="6" id="KW-1185">Reference proteome</keyword>
<reference evidence="7" key="1">
    <citation type="submission" date="2025-08" db="UniProtKB">
        <authorList>
            <consortium name="RefSeq"/>
        </authorList>
    </citation>
    <scope>IDENTIFICATION</scope>
    <source>
        <tissue evidence="7">Blood</tissue>
    </source>
</reference>
<feature type="chain" id="PRO_5045822584" evidence="4">
    <location>
        <begin position="26"/>
        <end position="369"/>
    </location>
</feature>
<dbReference type="SMART" id="SM00409">
    <property type="entry name" value="IG"/>
    <property type="match status" value="2"/>
</dbReference>
<dbReference type="Gene3D" id="2.60.40.10">
    <property type="entry name" value="Immunoglobulins"/>
    <property type="match status" value="2"/>
</dbReference>
<keyword evidence="3" id="KW-0472">Membrane</keyword>
<evidence type="ECO:0000256" key="3">
    <source>
        <dbReference type="SAM" id="Phobius"/>
    </source>
</evidence>
<proteinExistence type="predicted"/>
<dbReference type="CDD" id="cd00096">
    <property type="entry name" value="Ig"/>
    <property type="match status" value="1"/>
</dbReference>
<feature type="transmembrane region" description="Helical" evidence="3">
    <location>
        <begin position="311"/>
        <end position="331"/>
    </location>
</feature>
<dbReference type="PANTHER" id="PTHR10075:SF4">
    <property type="entry name" value="EMBIGIN"/>
    <property type="match status" value="1"/>
</dbReference>
<dbReference type="InterPro" id="IPR013270">
    <property type="entry name" value="CD47_Vset"/>
</dbReference>
<dbReference type="InterPro" id="IPR007110">
    <property type="entry name" value="Ig-like_dom"/>
</dbReference>
<dbReference type="Proteomes" id="UP001652627">
    <property type="component" value="Chromosome Z"/>
</dbReference>
<name>A0ABM4G3T2_9AVES</name>
<keyword evidence="3" id="KW-0812">Transmembrane</keyword>
<evidence type="ECO:0000256" key="4">
    <source>
        <dbReference type="SAM" id="SignalP"/>
    </source>
</evidence>
<dbReference type="SUPFAM" id="SSF48726">
    <property type="entry name" value="Immunoglobulin"/>
    <property type="match status" value="1"/>
</dbReference>
<gene>
    <name evidence="7" type="primary">EMB</name>
</gene>
<evidence type="ECO:0000313" key="6">
    <source>
        <dbReference type="Proteomes" id="UP001652627"/>
    </source>
</evidence>
<dbReference type="RefSeq" id="XP_067171854.1">
    <property type="nucleotide sequence ID" value="XM_067315753.1"/>
</dbReference>
<feature type="signal peptide" evidence="4">
    <location>
        <begin position="1"/>
        <end position="25"/>
    </location>
</feature>
<dbReference type="Pfam" id="PF08204">
    <property type="entry name" value="V-set_CD47"/>
    <property type="match status" value="1"/>
</dbReference>
<keyword evidence="4" id="KW-0732">Signal</keyword>
<dbReference type="InterPro" id="IPR013783">
    <property type="entry name" value="Ig-like_fold"/>
</dbReference>
<dbReference type="PANTHER" id="PTHR10075">
    <property type="entry name" value="BASIGIN RELATED"/>
    <property type="match status" value="1"/>
</dbReference>
<accession>A0ABM4G3T2</accession>
<evidence type="ECO:0000256" key="1">
    <source>
        <dbReference type="ARBA" id="ARBA00023319"/>
    </source>
</evidence>
<evidence type="ECO:0000313" key="7">
    <source>
        <dbReference type="RefSeq" id="XP_067171854.1"/>
    </source>
</evidence>
<evidence type="ECO:0000256" key="2">
    <source>
        <dbReference type="SAM" id="MobiDB-lite"/>
    </source>
</evidence>